<dbReference type="AlphaFoldDB" id="A0A2N5SJ06"/>
<dbReference type="Proteomes" id="UP000235392">
    <property type="component" value="Unassembled WGS sequence"/>
</dbReference>
<evidence type="ECO:0000313" key="3">
    <source>
        <dbReference type="Proteomes" id="UP000235388"/>
    </source>
</evidence>
<comment type="caution">
    <text evidence="1">The sequence shown here is derived from an EMBL/GenBank/DDBJ whole genome shotgun (WGS) entry which is preliminary data.</text>
</comment>
<dbReference type="EMBL" id="PGCI01000173">
    <property type="protein sequence ID" value="PLW35722.1"/>
    <property type="molecule type" value="Genomic_DNA"/>
</dbReference>
<evidence type="ECO:0000313" key="2">
    <source>
        <dbReference type="EMBL" id="PLW35722.1"/>
    </source>
</evidence>
<evidence type="ECO:0000313" key="1">
    <source>
        <dbReference type="EMBL" id="PLW13209.1"/>
    </source>
</evidence>
<protein>
    <submittedName>
        <fullName evidence="1">Uncharacterized protein</fullName>
    </submittedName>
</protein>
<organism evidence="1 3">
    <name type="scientific">Puccinia coronata f. sp. avenae</name>
    <dbReference type="NCBI Taxonomy" id="200324"/>
    <lineage>
        <taxon>Eukaryota</taxon>
        <taxon>Fungi</taxon>
        <taxon>Dikarya</taxon>
        <taxon>Basidiomycota</taxon>
        <taxon>Pucciniomycotina</taxon>
        <taxon>Pucciniomycetes</taxon>
        <taxon>Pucciniales</taxon>
        <taxon>Pucciniaceae</taxon>
        <taxon>Puccinia</taxon>
    </lineage>
</organism>
<evidence type="ECO:0000313" key="4">
    <source>
        <dbReference type="Proteomes" id="UP000235392"/>
    </source>
</evidence>
<keyword evidence="3" id="KW-1185">Reference proteome</keyword>
<dbReference type="EMBL" id="PGCJ01000957">
    <property type="protein sequence ID" value="PLW13209.1"/>
    <property type="molecule type" value="Genomic_DNA"/>
</dbReference>
<dbReference type="Proteomes" id="UP000235388">
    <property type="component" value="Unassembled WGS sequence"/>
</dbReference>
<accession>A0A2N5SJ06</accession>
<proteinExistence type="predicted"/>
<sequence>MAEPEVKEDTLGQCIIPQTNHEGCSYMLTAMILTDSPFTNDVILSESLILSL</sequence>
<reference evidence="3 4" key="1">
    <citation type="submission" date="2017-11" db="EMBL/GenBank/DDBJ databases">
        <title>De novo assembly and phasing of dikaryotic genomes from two isolates of Puccinia coronata f. sp. avenae, the causal agent of oat crown rust.</title>
        <authorList>
            <person name="Miller M.E."/>
            <person name="Zhang Y."/>
            <person name="Omidvar V."/>
            <person name="Sperschneider J."/>
            <person name="Schwessinger B."/>
            <person name="Raley C."/>
            <person name="Palmer J.M."/>
            <person name="Garnica D."/>
            <person name="Upadhyaya N."/>
            <person name="Rathjen J."/>
            <person name="Taylor J.M."/>
            <person name="Park R.F."/>
            <person name="Dodds P.N."/>
            <person name="Hirsch C.D."/>
            <person name="Kianian S.F."/>
            <person name="Figueroa M."/>
        </authorList>
    </citation>
    <scope>NUCLEOTIDE SEQUENCE [LARGE SCALE GENOMIC DNA]</scope>
    <source>
        <strain evidence="1">12NC29</strain>
        <strain evidence="2">12SD80</strain>
    </source>
</reference>
<gene>
    <name evidence="1" type="ORF">PCANC_20631</name>
    <name evidence="2" type="ORF">PCASD_13116</name>
</gene>
<name>A0A2N5SJ06_9BASI</name>